<dbReference type="GeneID" id="25796338"/>
<dbReference type="EMBL" id="ABDF02000003">
    <property type="protein sequence ID" value="EHK25692.1"/>
    <property type="molecule type" value="Genomic_DNA"/>
</dbReference>
<reference evidence="1 2" key="1">
    <citation type="journal article" date="2011" name="Genome Biol.">
        <title>Comparative genome sequence analysis underscores mycoparasitism as the ancestral life style of Trichoderma.</title>
        <authorList>
            <person name="Kubicek C.P."/>
            <person name="Herrera-Estrella A."/>
            <person name="Seidl-Seiboth V."/>
            <person name="Martinez D.A."/>
            <person name="Druzhinina I.S."/>
            <person name="Thon M."/>
            <person name="Zeilinger S."/>
            <person name="Casas-Flores S."/>
            <person name="Horwitz B.A."/>
            <person name="Mukherjee P.K."/>
            <person name="Mukherjee M."/>
            <person name="Kredics L."/>
            <person name="Alcaraz L.D."/>
            <person name="Aerts A."/>
            <person name="Antal Z."/>
            <person name="Atanasova L."/>
            <person name="Cervantes-Badillo M.G."/>
            <person name="Challacombe J."/>
            <person name="Chertkov O."/>
            <person name="McCluskey K."/>
            <person name="Coulpier F."/>
            <person name="Deshpande N."/>
            <person name="von Doehren H."/>
            <person name="Ebbole D.J."/>
            <person name="Esquivel-Naranjo E.U."/>
            <person name="Fekete E."/>
            <person name="Flipphi M."/>
            <person name="Glaser F."/>
            <person name="Gomez-Rodriguez E.Y."/>
            <person name="Gruber S."/>
            <person name="Han C."/>
            <person name="Henrissat B."/>
            <person name="Hermosa R."/>
            <person name="Hernandez-Onate M."/>
            <person name="Karaffa L."/>
            <person name="Kosti I."/>
            <person name="Le Crom S."/>
            <person name="Lindquist E."/>
            <person name="Lucas S."/>
            <person name="Luebeck M."/>
            <person name="Luebeck P.S."/>
            <person name="Margeot A."/>
            <person name="Metz B."/>
            <person name="Misra M."/>
            <person name="Nevalainen H."/>
            <person name="Omann M."/>
            <person name="Packer N."/>
            <person name="Perrone G."/>
            <person name="Uresti-Rivera E.E."/>
            <person name="Salamov A."/>
            <person name="Schmoll M."/>
            <person name="Seiboth B."/>
            <person name="Shapiro H."/>
            <person name="Sukno S."/>
            <person name="Tamayo-Ramos J.A."/>
            <person name="Tisch D."/>
            <person name="Wiest A."/>
            <person name="Wilkinson H.H."/>
            <person name="Zhang M."/>
            <person name="Coutinho P.M."/>
            <person name="Kenerley C.M."/>
            <person name="Monte E."/>
            <person name="Baker S.E."/>
            <person name="Grigoriev I.V."/>
        </authorList>
    </citation>
    <scope>NUCLEOTIDE SEQUENCE [LARGE SCALE GENOMIC DNA]</scope>
    <source>
        <strain evidence="2">Gv29-8 / FGSC 10586</strain>
    </source>
</reference>
<protein>
    <submittedName>
        <fullName evidence="1">Uncharacterized protein</fullName>
    </submittedName>
</protein>
<dbReference type="InParanoid" id="G9MJM9"/>
<dbReference type="Proteomes" id="UP000007115">
    <property type="component" value="Unassembled WGS sequence"/>
</dbReference>
<accession>G9MJM9</accession>
<proteinExistence type="predicted"/>
<comment type="caution">
    <text evidence="1">The sequence shown here is derived from an EMBL/GenBank/DDBJ whole genome shotgun (WGS) entry which is preliminary data.</text>
</comment>
<gene>
    <name evidence="1" type="ORF">TRIVIDRAFT_62359</name>
</gene>
<organism evidence="1 2">
    <name type="scientific">Hypocrea virens (strain Gv29-8 / FGSC 10586)</name>
    <name type="common">Gliocladium virens</name>
    <name type="synonym">Trichoderma virens</name>
    <dbReference type="NCBI Taxonomy" id="413071"/>
    <lineage>
        <taxon>Eukaryota</taxon>
        <taxon>Fungi</taxon>
        <taxon>Dikarya</taxon>
        <taxon>Ascomycota</taxon>
        <taxon>Pezizomycotina</taxon>
        <taxon>Sordariomycetes</taxon>
        <taxon>Hypocreomycetidae</taxon>
        <taxon>Hypocreales</taxon>
        <taxon>Hypocreaceae</taxon>
        <taxon>Trichoderma</taxon>
    </lineage>
</organism>
<dbReference type="RefSeq" id="XP_013959894.1">
    <property type="nucleotide sequence ID" value="XM_014104419.1"/>
</dbReference>
<dbReference type="VEuPathDB" id="FungiDB:TRIVIDRAFT_62359"/>
<evidence type="ECO:0000313" key="2">
    <source>
        <dbReference type="Proteomes" id="UP000007115"/>
    </source>
</evidence>
<name>G9MJM9_HYPVG</name>
<evidence type="ECO:0000313" key="1">
    <source>
        <dbReference type="EMBL" id="EHK25692.1"/>
    </source>
</evidence>
<sequence length="171" mass="18300">MLERIPHSHGAQKRGPMRLNHEVRRAKMRPKMAQMCEGGGCEKASAQKPMAGDCRIGGAGASHQSVSLCIAGVLIQCFLWWYSVALGLQALQVLQVRAAQVHEGTSGTQMEGPATRAGCTKKAAVPQMTQYRVRAATWLRPRSTPGGCCASEVLGTWSMYVTTAAVQAGMS</sequence>
<keyword evidence="2" id="KW-1185">Reference proteome</keyword>
<dbReference type="HOGENOM" id="CLU_1563084_0_0_1"/>
<dbReference type="AlphaFoldDB" id="G9MJM9"/>